<evidence type="ECO:0000313" key="3">
    <source>
        <dbReference type="EMBL" id="MBO1901214.1"/>
    </source>
</evidence>
<dbReference type="Gene3D" id="3.40.710.10">
    <property type="entry name" value="DD-peptidase/beta-lactamase superfamily"/>
    <property type="match status" value="1"/>
</dbReference>
<evidence type="ECO:0000259" key="2">
    <source>
        <dbReference type="Pfam" id="PF00144"/>
    </source>
</evidence>
<evidence type="ECO:0000313" key="4">
    <source>
        <dbReference type="Proteomes" id="UP000664382"/>
    </source>
</evidence>
<comment type="caution">
    <text evidence="3">The sequence shown here is derived from an EMBL/GenBank/DDBJ whole genome shotgun (WGS) entry which is preliminary data.</text>
</comment>
<dbReference type="PROSITE" id="PS51257">
    <property type="entry name" value="PROKAR_LIPOPROTEIN"/>
    <property type="match status" value="1"/>
</dbReference>
<dbReference type="InterPro" id="IPR001466">
    <property type="entry name" value="Beta-lactam-related"/>
</dbReference>
<dbReference type="PANTHER" id="PTHR46825">
    <property type="entry name" value="D-ALANYL-D-ALANINE-CARBOXYPEPTIDASE/ENDOPEPTIDASE AMPH"/>
    <property type="match status" value="1"/>
</dbReference>
<name>A0A939MHW0_9MICO</name>
<reference evidence="3" key="1">
    <citation type="submission" date="2021-03" db="EMBL/GenBank/DDBJ databases">
        <title>Leucobacter chromiisoli sp. nov., isolated from chromium-containing soil of chemical plant.</title>
        <authorList>
            <person name="Xu Z."/>
        </authorList>
    </citation>
    <scope>NUCLEOTIDE SEQUENCE</scope>
    <source>
        <strain evidence="3">S27</strain>
    </source>
</reference>
<feature type="domain" description="Beta-lactamase-related" evidence="2">
    <location>
        <begin position="51"/>
        <end position="388"/>
    </location>
</feature>
<keyword evidence="4" id="KW-1185">Reference proteome</keyword>
<dbReference type="InterPro" id="IPR050491">
    <property type="entry name" value="AmpC-like"/>
</dbReference>
<dbReference type="Pfam" id="PF00144">
    <property type="entry name" value="Beta-lactamase"/>
    <property type="match status" value="1"/>
</dbReference>
<proteinExistence type="predicted"/>
<sequence length="424" mass="43939">MGFRLGKRVRLGALAALSAVALGLTSCTPDSTTPGDDAVNTVSSELADSIDEAIAEAMELSGSTAAVVGVWQGDEAAYVQGFGDGVTANSAIRSAQATQPAMCALLLDLVDSGQLTLDREVSEDLSRQVGIEGITYGQLCTATSGLSDFKTGISDIFANNPTRPWADRELLSQALARSPLSWPGLDVHLADTNTLLLGRALRAVTNTSLPELLESRVFSRAGMDATFYPRDPLGETTLPDGGLTGQTQPFSGRKPVCDVDPVAVPEVSPSMLAGAGATVSTVTDIKDFYAHYLGGTFGGESAGLITETVSTTNPVRNKKGETVTEGAKAEEALAEAEDPGGQKWGFGLERVESLYGMSGAMTGTLTAAYRDPGTGVAVVVALNNSSAGSRFVRHLAFQLAALGGAEVSWTAEQRGKNLARAAVC</sequence>
<dbReference type="PANTHER" id="PTHR46825:SF7">
    <property type="entry name" value="D-ALANYL-D-ALANINE CARBOXYPEPTIDASE"/>
    <property type="match status" value="1"/>
</dbReference>
<organism evidence="3 4">
    <name type="scientific">Leucobacter weissii</name>
    <dbReference type="NCBI Taxonomy" id="1983706"/>
    <lineage>
        <taxon>Bacteria</taxon>
        <taxon>Bacillati</taxon>
        <taxon>Actinomycetota</taxon>
        <taxon>Actinomycetes</taxon>
        <taxon>Micrococcales</taxon>
        <taxon>Microbacteriaceae</taxon>
        <taxon>Leucobacter</taxon>
    </lineage>
</organism>
<dbReference type="SUPFAM" id="SSF56601">
    <property type="entry name" value="beta-lactamase/transpeptidase-like"/>
    <property type="match status" value="1"/>
</dbReference>
<accession>A0A939MHW0</accession>
<evidence type="ECO:0000256" key="1">
    <source>
        <dbReference type="SAM" id="SignalP"/>
    </source>
</evidence>
<dbReference type="EMBL" id="JAGDYM010000005">
    <property type="protein sequence ID" value="MBO1901214.1"/>
    <property type="molecule type" value="Genomic_DNA"/>
</dbReference>
<dbReference type="InterPro" id="IPR012338">
    <property type="entry name" value="Beta-lactam/transpept-like"/>
</dbReference>
<dbReference type="Proteomes" id="UP000664382">
    <property type="component" value="Unassembled WGS sequence"/>
</dbReference>
<feature type="chain" id="PRO_5039190676" evidence="1">
    <location>
        <begin position="22"/>
        <end position="424"/>
    </location>
</feature>
<protein>
    <submittedName>
        <fullName evidence="3">Beta-lactamase family protein</fullName>
    </submittedName>
</protein>
<dbReference type="RefSeq" id="WP_208096582.1">
    <property type="nucleotide sequence ID" value="NZ_JAGDYM010000005.1"/>
</dbReference>
<dbReference type="AlphaFoldDB" id="A0A939MHW0"/>
<keyword evidence="1" id="KW-0732">Signal</keyword>
<gene>
    <name evidence="3" type="ORF">J4H92_04535</name>
</gene>
<feature type="signal peptide" evidence="1">
    <location>
        <begin position="1"/>
        <end position="21"/>
    </location>
</feature>